<reference evidence="3 4" key="1">
    <citation type="submission" date="2016-04" db="EMBL/GenBank/DDBJ databases">
        <title>A degradative enzymes factory behind the ericoid mycorrhizal symbiosis.</title>
        <authorList>
            <consortium name="DOE Joint Genome Institute"/>
            <person name="Martino E."/>
            <person name="Morin E."/>
            <person name="Grelet G."/>
            <person name="Kuo A."/>
            <person name="Kohler A."/>
            <person name="Daghino S."/>
            <person name="Barry K."/>
            <person name="Choi C."/>
            <person name="Cichocki N."/>
            <person name="Clum A."/>
            <person name="Copeland A."/>
            <person name="Hainaut M."/>
            <person name="Haridas S."/>
            <person name="Labutti K."/>
            <person name="Lindquist E."/>
            <person name="Lipzen A."/>
            <person name="Khouja H.-R."/>
            <person name="Murat C."/>
            <person name="Ohm R."/>
            <person name="Olson A."/>
            <person name="Spatafora J."/>
            <person name="Veneault-Fourrey C."/>
            <person name="Henrissat B."/>
            <person name="Grigoriev I."/>
            <person name="Martin F."/>
            <person name="Perotto S."/>
        </authorList>
    </citation>
    <scope>NUCLEOTIDE SEQUENCE [LARGE SCALE GENOMIC DNA]</scope>
    <source>
        <strain evidence="3 4">F</strain>
    </source>
</reference>
<feature type="compositionally biased region" description="Basic and acidic residues" evidence="1">
    <location>
        <begin position="721"/>
        <end position="737"/>
    </location>
</feature>
<evidence type="ECO:0000256" key="2">
    <source>
        <dbReference type="SAM" id="Phobius"/>
    </source>
</evidence>
<keyword evidence="2" id="KW-0812">Transmembrane</keyword>
<evidence type="ECO:0000313" key="4">
    <source>
        <dbReference type="Proteomes" id="UP000235786"/>
    </source>
</evidence>
<name>A0A2J6RRQ6_HYAVF</name>
<feature type="region of interest" description="Disordered" evidence="1">
    <location>
        <begin position="693"/>
        <end position="748"/>
    </location>
</feature>
<dbReference type="AlphaFoldDB" id="A0A2J6RRQ6"/>
<feature type="transmembrane region" description="Helical" evidence="2">
    <location>
        <begin position="575"/>
        <end position="595"/>
    </location>
</feature>
<evidence type="ECO:0000256" key="1">
    <source>
        <dbReference type="SAM" id="MobiDB-lite"/>
    </source>
</evidence>
<sequence>MSSTVPPPSNSELVPGGTEPVLALLAEISASLKELNSTLKNHTIRLGRLEGQKPGYEAAPHDKNVEATRSEGEEVSVVEMREGTPVRSHEPGYKDVEARNLSNEVSKPIELISGTILPHELFDQLDFYREGTFNLGYNKEFMSWLTERKLPFAYDGRRSLPFDVLNLCYESGLHTAQEKFKYVEEVFQDLRNSGGSFFILEHWDGSQNRGWTRYHDFMFSPPLGANVRVMRRDSVEPSTLYQMKGDRSRDIVDWQVIAPFRRLCVFFGVFRMPNIAVRFPGWYSRAQSLETGGGFDDLLRKYIELEQFKERFVMPSPVAFSGRVAPVPKTNFSLIFQFAWYEIIGTSDFEFGRPSGKLYRDSSGRNLQKQSCLVAAFWNRSDMDDDSDDWTIILMLPASFHDTSSTENDVWSIAILKKPVKSVLQELTMMLFEIISRSLHDWTAISDYVEKFLGTKFSFLDEEQHDGLLFDDDTFSRSRQYSWVITSIGEFIPIIQKMSEQYQEVMCWIIEPRTDTAEKKEDRLKGQKYQEQLVSLEARFQDQKIRAEALRDGLFNASAVVESRLSTRLAQNVKLLTYVSIFYLPLAFCAALWAIPNITESTTRTPFIIAAILIAFVTYMVVFNLNALAAFGWATYKGFRRKCIQNMTQQEKWEELGVRFNRFEPDRGSDKPSEWYILLYCIVHPFRLYEHSSNSTTTSKKDAKKGTKVNSPNWRGSLQLLDKKTTREDRKGKDKEGNIAGTDPHQLV</sequence>
<gene>
    <name evidence="3" type="ORF">L207DRAFT_581647</name>
</gene>
<organism evidence="3 4">
    <name type="scientific">Hyaloscypha variabilis (strain UAMH 11265 / GT02V1 / F)</name>
    <name type="common">Meliniomyces variabilis</name>
    <dbReference type="NCBI Taxonomy" id="1149755"/>
    <lineage>
        <taxon>Eukaryota</taxon>
        <taxon>Fungi</taxon>
        <taxon>Dikarya</taxon>
        <taxon>Ascomycota</taxon>
        <taxon>Pezizomycotina</taxon>
        <taxon>Leotiomycetes</taxon>
        <taxon>Helotiales</taxon>
        <taxon>Hyaloscyphaceae</taxon>
        <taxon>Hyaloscypha</taxon>
        <taxon>Hyaloscypha variabilis</taxon>
    </lineage>
</organism>
<protein>
    <submittedName>
        <fullName evidence="3">Uncharacterized protein</fullName>
    </submittedName>
</protein>
<dbReference type="STRING" id="1149755.A0A2J6RRQ6"/>
<keyword evidence="2" id="KW-1133">Transmembrane helix</keyword>
<dbReference type="Proteomes" id="UP000235786">
    <property type="component" value="Unassembled WGS sequence"/>
</dbReference>
<evidence type="ECO:0000313" key="3">
    <source>
        <dbReference type="EMBL" id="PMD41202.1"/>
    </source>
</evidence>
<keyword evidence="2" id="KW-0472">Membrane</keyword>
<feature type="region of interest" description="Disordered" evidence="1">
    <location>
        <begin position="51"/>
        <end position="73"/>
    </location>
</feature>
<proteinExistence type="predicted"/>
<dbReference type="EMBL" id="KZ613944">
    <property type="protein sequence ID" value="PMD41202.1"/>
    <property type="molecule type" value="Genomic_DNA"/>
</dbReference>
<keyword evidence="4" id="KW-1185">Reference proteome</keyword>
<feature type="compositionally biased region" description="Basic and acidic residues" evidence="1">
    <location>
        <begin position="59"/>
        <end position="72"/>
    </location>
</feature>
<accession>A0A2J6RRQ6</accession>
<feature type="transmembrane region" description="Helical" evidence="2">
    <location>
        <begin position="607"/>
        <end position="634"/>
    </location>
</feature>
<dbReference type="OrthoDB" id="426293at2759"/>